<reference evidence="3" key="1">
    <citation type="submission" date="2023-07" db="EMBL/GenBank/DDBJ databases">
        <authorList>
            <person name="Colorado M.A."/>
            <person name="Villamil L.M."/>
            <person name="Melo J.F."/>
            <person name="Rodriguez J.A."/>
            <person name="Ruiz R.Y."/>
        </authorList>
    </citation>
    <scope>NUCLEOTIDE SEQUENCE [LARGE SCALE GENOMIC DNA]</scope>
    <source>
        <strain evidence="3">C33</strain>
    </source>
</reference>
<keyword evidence="3" id="KW-1185">Reference proteome</keyword>
<protein>
    <submittedName>
        <fullName evidence="2">Choice-of-anchor I family protein</fullName>
    </submittedName>
</protein>
<dbReference type="SUPFAM" id="SSF75011">
    <property type="entry name" value="3-carboxy-cis,cis-mucoante lactonizing enzyme"/>
    <property type="match status" value="1"/>
</dbReference>
<dbReference type="PANTHER" id="PTHR46928:SF1">
    <property type="entry name" value="MESENCHYME-SPECIFIC CELL SURFACE GLYCOPROTEIN"/>
    <property type="match status" value="1"/>
</dbReference>
<evidence type="ECO:0000313" key="3">
    <source>
        <dbReference type="Proteomes" id="UP001279681"/>
    </source>
</evidence>
<evidence type="ECO:0000313" key="2">
    <source>
        <dbReference type="EMBL" id="MDX8336157.1"/>
    </source>
</evidence>
<evidence type="ECO:0000259" key="1">
    <source>
        <dbReference type="Pfam" id="PF22494"/>
    </source>
</evidence>
<dbReference type="InterPro" id="IPR052956">
    <property type="entry name" value="Mesenchyme-surface_protein"/>
</dbReference>
<sequence>MKLLSTLGAALIAVTSYSSEITMEKIGHYQGAPLGNGGPIDIVDYYKDTLFVANGTNTENQKPSLDIVNINGLKNKEKNFKLTKRIEVQKFLKSNEIVSDITCIKVSPNGNFLALSVALTPTTEKGYIFLTDLKGEYIAHYEVGSLPDNLAITPDGYKIIVANEGEPGKGLKVDPEGSISIIDLSQGLTQGKVLEVKIDETLIKGELKKGLDEYILASPHKPSYSQALEPEYVSIDKNGKFAYITFQEDSAIGKLDIDARKFIWIESMGTKDHSKVENSFAIGKNSSELVTANVFGMYQPDGIKVINQNGNTYLITANEGDARDYGKELLVEDNYTIGKLLDSGKKINVPVTEEMKNLKVSSFRGKNDKGEYDKLYSFGARSFSILKVEKDGIKLVFDSGNQLEEITKKHLPEYFNSSNTNIKPYSRNGSKGPEPEDVEIGTIEGKTYAFIGLERIGGIVTFDISDITNPVYAGFFSGRDYSEDIKGDVGIEGLKFVDADKSPIKKPLLITSNEISNSIGIYEIKVK</sequence>
<dbReference type="InterPro" id="IPR055188">
    <property type="entry name" value="Choice_anch_I"/>
</dbReference>
<organism evidence="2 3">
    <name type="scientific">Candidatus Cetobacterium colombiensis</name>
    <dbReference type="NCBI Taxonomy" id="3073100"/>
    <lineage>
        <taxon>Bacteria</taxon>
        <taxon>Fusobacteriati</taxon>
        <taxon>Fusobacteriota</taxon>
        <taxon>Fusobacteriia</taxon>
        <taxon>Fusobacteriales</taxon>
        <taxon>Fusobacteriaceae</taxon>
        <taxon>Cetobacterium</taxon>
    </lineage>
</organism>
<gene>
    <name evidence="2" type="ORF">RFV38_06575</name>
</gene>
<dbReference type="NCBIfam" id="NF038117">
    <property type="entry name" value="choice_anch_I"/>
    <property type="match status" value="1"/>
</dbReference>
<accession>A0ABU4WAV7</accession>
<proteinExistence type="predicted"/>
<dbReference type="Pfam" id="PF22494">
    <property type="entry name" value="choice_anch_I"/>
    <property type="match status" value="1"/>
</dbReference>
<name>A0ABU4WAV7_9FUSO</name>
<feature type="domain" description="Choice-of-anchor I" evidence="1">
    <location>
        <begin position="125"/>
        <end position="524"/>
    </location>
</feature>
<comment type="caution">
    <text evidence="2">The sequence shown here is derived from an EMBL/GenBank/DDBJ whole genome shotgun (WGS) entry which is preliminary data.</text>
</comment>
<dbReference type="InterPro" id="IPR015943">
    <property type="entry name" value="WD40/YVTN_repeat-like_dom_sf"/>
</dbReference>
<dbReference type="PANTHER" id="PTHR46928">
    <property type="entry name" value="MESENCHYME-SPECIFIC CELL SURFACE GLYCOPROTEIN"/>
    <property type="match status" value="1"/>
</dbReference>
<dbReference type="Gene3D" id="2.130.10.10">
    <property type="entry name" value="YVTN repeat-like/Quinoprotein amine dehydrogenase"/>
    <property type="match status" value="1"/>
</dbReference>
<dbReference type="EMBL" id="JAVIKH010000007">
    <property type="protein sequence ID" value="MDX8336157.1"/>
    <property type="molecule type" value="Genomic_DNA"/>
</dbReference>
<dbReference type="RefSeq" id="WP_320313561.1">
    <property type="nucleotide sequence ID" value="NZ_JAVIKH010000007.1"/>
</dbReference>
<dbReference type="Proteomes" id="UP001279681">
    <property type="component" value="Unassembled WGS sequence"/>
</dbReference>